<name>A0A0K3C6A0_RHOTO</name>
<gene>
    <name evidence="2" type="primary">FGENESH: predicted gene_2.239</name>
    <name evidence="2" type="ORF">BN2166_0010700</name>
</gene>
<feature type="compositionally biased region" description="Basic and acidic residues" evidence="1">
    <location>
        <begin position="304"/>
        <end position="317"/>
    </location>
</feature>
<feature type="region of interest" description="Disordered" evidence="1">
    <location>
        <begin position="283"/>
        <end position="317"/>
    </location>
</feature>
<evidence type="ECO:0000256" key="1">
    <source>
        <dbReference type="SAM" id="MobiDB-lite"/>
    </source>
</evidence>
<dbReference type="EMBL" id="CWKI01000002">
    <property type="protein sequence ID" value="CTR05209.1"/>
    <property type="molecule type" value="Genomic_DNA"/>
</dbReference>
<proteinExistence type="predicted"/>
<evidence type="ECO:0000313" key="2">
    <source>
        <dbReference type="EMBL" id="CTR05209.1"/>
    </source>
</evidence>
<feature type="non-terminal residue" evidence="2">
    <location>
        <position position="1"/>
    </location>
</feature>
<protein>
    <submittedName>
        <fullName evidence="2">FGENESH: predicted gene_2.239 protein</fullName>
    </submittedName>
</protein>
<feature type="compositionally biased region" description="Basic and acidic residues" evidence="1">
    <location>
        <begin position="283"/>
        <end position="292"/>
    </location>
</feature>
<sequence>AAALRDLLTCTRTLSHQRSVALLTCHGPGGRPSLDQLRLSAHLLGRALCSLCRLSDRPVTLLVSLAVFSERLCMGLVANSRRLQLRRMTDLTASVKAEHLRPELEALFFKYYEVKPPYYVPPPPFSFDPSLGPPEVVREPTIEESQERETYRGWLDVERRARFIKMMEEGEELAQQHSMREEWAVVAGGDLFEAICDDPLAWTPPAERAPPEEHEEEAYNPSLPVKRLPRKYRPFDPPWLVPPPPLSFDPGIDLISLGIPKTSAQEAEIELYKAWRTQEDRARAKKLTEGMHRWRRPPGPGIHRKPDPAAEMLEQAK</sequence>
<dbReference type="Proteomes" id="UP000199069">
    <property type="component" value="Unassembled WGS sequence"/>
</dbReference>
<accession>A0A0K3C6A0</accession>
<keyword evidence="3" id="KW-1185">Reference proteome</keyword>
<dbReference type="AlphaFoldDB" id="A0A0K3C6A0"/>
<feature type="non-terminal residue" evidence="2">
    <location>
        <position position="317"/>
    </location>
</feature>
<organism evidence="2 3">
    <name type="scientific">Rhodotorula toruloides</name>
    <name type="common">Yeast</name>
    <name type="synonym">Rhodosporidium toruloides</name>
    <dbReference type="NCBI Taxonomy" id="5286"/>
    <lineage>
        <taxon>Eukaryota</taxon>
        <taxon>Fungi</taxon>
        <taxon>Dikarya</taxon>
        <taxon>Basidiomycota</taxon>
        <taxon>Pucciniomycotina</taxon>
        <taxon>Microbotryomycetes</taxon>
        <taxon>Sporidiobolales</taxon>
        <taxon>Sporidiobolaceae</taxon>
        <taxon>Rhodotorula</taxon>
    </lineage>
</organism>
<reference evidence="2 3" key="1">
    <citation type="submission" date="2015-07" db="EMBL/GenBank/DDBJ databases">
        <authorList>
            <person name="Cajimat M.N.B."/>
            <person name="Milazzo M.L."/>
            <person name="Fulhorst C.F."/>
        </authorList>
    </citation>
    <scope>NUCLEOTIDE SEQUENCE [LARGE SCALE GENOMIC DNA]</scope>
    <source>
        <strain evidence="2">Single colony</strain>
    </source>
</reference>
<evidence type="ECO:0000313" key="3">
    <source>
        <dbReference type="Proteomes" id="UP000199069"/>
    </source>
</evidence>